<evidence type="ECO:0000313" key="2">
    <source>
        <dbReference type="EMBL" id="MDV2481201.1"/>
    </source>
</evidence>
<dbReference type="RefSeq" id="WP_317064199.1">
    <property type="nucleotide sequence ID" value="NZ_WBKO01000001.1"/>
</dbReference>
<dbReference type="InterPro" id="IPR000653">
    <property type="entry name" value="DegT/StrS_aminotransferase"/>
</dbReference>
<sequence>MHIPIAQPSLGNEENEAVLAVLASGMIAQGPVTAAFEKEFAIYCGVPHAVAVSNGTTALHAALLAAGVGPADEVIVPAFTFFATASSVSMCGARPVFADVDAATATIDPADILAKVTPKTKAVIGVHLYGQPCDAGAIQEICSDKGLVFIEDAAQAHGAIYRGKKTGSLGDLACFSFYATKNLATGEGGMVTTASGEYDARLRRIINHGQSEKYLHTELGYNYRMTDINAALGRVQLAKLNGFNRRRQENAAYYGAHITAPGLVLPSVAAGRTHVWHQYSLRLTEQFPLSRDEFMAHLRERGIGCAVHYPVALSRQPYYAGAAACPVAESLAASVLSIPVHPNVTDEARAYICETINEVI</sequence>
<organism evidence="2 3">
    <name type="scientific">Methanoculleus caldifontis</name>
    <dbReference type="NCBI Taxonomy" id="2651577"/>
    <lineage>
        <taxon>Archaea</taxon>
        <taxon>Methanobacteriati</taxon>
        <taxon>Methanobacteriota</taxon>
        <taxon>Stenosarchaea group</taxon>
        <taxon>Methanomicrobia</taxon>
        <taxon>Methanomicrobiales</taxon>
        <taxon>Methanomicrobiaceae</taxon>
        <taxon>Methanoculleus</taxon>
    </lineage>
</organism>
<gene>
    <name evidence="2" type="ORF">F8E02_04085</name>
</gene>
<reference evidence="2 3" key="1">
    <citation type="submission" date="2019-10" db="EMBL/GenBank/DDBJ databases">
        <title>Isolation and characterization of Methanoculleus sp. Wushi-C6 from a hot spring well.</title>
        <authorList>
            <person name="Chen S.-C."/>
            <person name="Lan Z.-H."/>
            <person name="You Y.-T."/>
            <person name="Lai M.-C."/>
        </authorList>
    </citation>
    <scope>NUCLEOTIDE SEQUENCE [LARGE SCALE GENOMIC DNA]</scope>
    <source>
        <strain evidence="2 3">Wushi-C6</strain>
    </source>
</reference>
<dbReference type="PIRSF" id="PIRSF000390">
    <property type="entry name" value="PLP_StrS"/>
    <property type="match status" value="1"/>
</dbReference>
<dbReference type="CDD" id="cd00616">
    <property type="entry name" value="AHBA_syn"/>
    <property type="match status" value="1"/>
</dbReference>
<comment type="similarity">
    <text evidence="1">Belongs to the DegT/DnrJ/EryC1 family.</text>
</comment>
<keyword evidence="1" id="KW-0663">Pyridoxal phosphate</keyword>
<evidence type="ECO:0000313" key="3">
    <source>
        <dbReference type="Proteomes" id="UP001281203"/>
    </source>
</evidence>
<keyword evidence="3" id="KW-1185">Reference proteome</keyword>
<dbReference type="InterPro" id="IPR015422">
    <property type="entry name" value="PyrdxlP-dep_Trfase_small"/>
</dbReference>
<proteinExistence type="inferred from homology"/>
<keyword evidence="2" id="KW-0032">Aminotransferase</keyword>
<evidence type="ECO:0000256" key="1">
    <source>
        <dbReference type="RuleBase" id="RU004508"/>
    </source>
</evidence>
<dbReference type="Gene3D" id="3.90.1150.10">
    <property type="entry name" value="Aspartate Aminotransferase, domain 1"/>
    <property type="match status" value="1"/>
</dbReference>
<dbReference type="InterPro" id="IPR015424">
    <property type="entry name" value="PyrdxlP-dep_Trfase"/>
</dbReference>
<keyword evidence="2" id="KW-0808">Transferase</keyword>
<dbReference type="Pfam" id="PF01041">
    <property type="entry name" value="DegT_DnrJ_EryC1"/>
    <property type="match status" value="1"/>
</dbReference>
<comment type="caution">
    <text evidence="2">The sequence shown here is derived from an EMBL/GenBank/DDBJ whole genome shotgun (WGS) entry which is preliminary data.</text>
</comment>
<dbReference type="GO" id="GO:0008483">
    <property type="term" value="F:transaminase activity"/>
    <property type="evidence" value="ECO:0007669"/>
    <property type="project" value="UniProtKB-KW"/>
</dbReference>
<dbReference type="PANTHER" id="PTHR30244">
    <property type="entry name" value="TRANSAMINASE"/>
    <property type="match status" value="1"/>
</dbReference>
<dbReference type="EMBL" id="WBKO01000001">
    <property type="protein sequence ID" value="MDV2481201.1"/>
    <property type="molecule type" value="Genomic_DNA"/>
</dbReference>
<dbReference type="PANTHER" id="PTHR30244:SF34">
    <property type="entry name" value="DTDP-4-AMINO-4,6-DIDEOXYGALACTOSE TRANSAMINASE"/>
    <property type="match status" value="1"/>
</dbReference>
<protein>
    <submittedName>
        <fullName evidence="2">DegT/DnrJ/EryC1/StrS family aminotransferase</fullName>
    </submittedName>
</protein>
<dbReference type="Proteomes" id="UP001281203">
    <property type="component" value="Unassembled WGS sequence"/>
</dbReference>
<dbReference type="Gene3D" id="3.40.640.10">
    <property type="entry name" value="Type I PLP-dependent aspartate aminotransferase-like (Major domain)"/>
    <property type="match status" value="1"/>
</dbReference>
<accession>A0ABU3WZR5</accession>
<dbReference type="InterPro" id="IPR015421">
    <property type="entry name" value="PyrdxlP-dep_Trfase_major"/>
</dbReference>
<name>A0ABU3WZR5_9EURY</name>
<dbReference type="SUPFAM" id="SSF53383">
    <property type="entry name" value="PLP-dependent transferases"/>
    <property type="match status" value="1"/>
</dbReference>